<dbReference type="Gene3D" id="3.30.200.20">
    <property type="entry name" value="Phosphorylase Kinase, domain 1"/>
    <property type="match status" value="1"/>
</dbReference>
<dbReference type="SMART" id="SM00369">
    <property type="entry name" value="LRR_TYP"/>
    <property type="match status" value="9"/>
</dbReference>
<keyword evidence="26" id="KW-1185">Reference proteome</keyword>
<dbReference type="Gene3D" id="1.10.510.10">
    <property type="entry name" value="Transferase(Phosphotransferase) domain 1"/>
    <property type="match status" value="1"/>
</dbReference>
<evidence type="ECO:0000256" key="13">
    <source>
        <dbReference type="ARBA" id="ARBA00022777"/>
    </source>
</evidence>
<dbReference type="PANTHER" id="PTHR27008:SF499">
    <property type="entry name" value="OS06G0581500 PROTEIN"/>
    <property type="match status" value="1"/>
</dbReference>
<protein>
    <recommendedName>
        <fullName evidence="3">non-specific serine/threonine protein kinase</fullName>
        <ecNumber evidence="3">2.7.11.1</ecNumber>
    </recommendedName>
</protein>
<proteinExistence type="inferred from homology"/>
<evidence type="ECO:0000256" key="15">
    <source>
        <dbReference type="ARBA" id="ARBA00022989"/>
    </source>
</evidence>
<dbReference type="Pfam" id="PF23598">
    <property type="entry name" value="LRR_14"/>
    <property type="match status" value="1"/>
</dbReference>
<feature type="transmembrane region" description="Helical" evidence="22">
    <location>
        <begin position="663"/>
        <end position="684"/>
    </location>
</feature>
<dbReference type="FunFam" id="3.30.200.20:FF:000432">
    <property type="entry name" value="LRR receptor-like serine/threonine-protein kinase EFR"/>
    <property type="match status" value="1"/>
</dbReference>
<keyword evidence="9 22" id="KW-0812">Transmembrane</keyword>
<dbReference type="GO" id="GO:0005524">
    <property type="term" value="F:ATP binding"/>
    <property type="evidence" value="ECO:0007669"/>
    <property type="project" value="UniProtKB-UniRule"/>
</dbReference>
<dbReference type="SUPFAM" id="SSF52047">
    <property type="entry name" value="RNI-like"/>
    <property type="match status" value="1"/>
</dbReference>
<evidence type="ECO:0000256" key="17">
    <source>
        <dbReference type="ARBA" id="ARBA00023170"/>
    </source>
</evidence>
<feature type="binding site" evidence="21">
    <location>
        <position position="748"/>
    </location>
    <ligand>
        <name>ATP</name>
        <dbReference type="ChEBI" id="CHEBI:30616"/>
    </ligand>
</feature>
<dbReference type="InterPro" id="IPR055414">
    <property type="entry name" value="LRR_R13L4/SHOC2-like"/>
</dbReference>
<dbReference type="InterPro" id="IPR000719">
    <property type="entry name" value="Prot_kinase_dom"/>
</dbReference>
<dbReference type="Proteomes" id="UP000327157">
    <property type="component" value="Chromosome 4"/>
</dbReference>
<dbReference type="SMART" id="SM00220">
    <property type="entry name" value="S_TKc"/>
    <property type="match status" value="1"/>
</dbReference>
<keyword evidence="5" id="KW-0723">Serine/threonine-protein kinase</keyword>
<accession>A0A5N5H914</accession>
<evidence type="ECO:0000256" key="12">
    <source>
        <dbReference type="ARBA" id="ARBA00022741"/>
    </source>
</evidence>
<gene>
    <name evidence="25" type="ORF">D8674_024102</name>
</gene>
<name>A0A5N5H914_9ROSA</name>
<evidence type="ECO:0000256" key="19">
    <source>
        <dbReference type="ARBA" id="ARBA00047899"/>
    </source>
</evidence>
<feature type="signal peptide" evidence="23">
    <location>
        <begin position="1"/>
        <end position="32"/>
    </location>
</feature>
<dbReference type="SUPFAM" id="SSF52058">
    <property type="entry name" value="L domain-like"/>
    <property type="match status" value="1"/>
</dbReference>
<dbReference type="PANTHER" id="PTHR27008">
    <property type="entry name" value="OS04G0122200 PROTEIN"/>
    <property type="match status" value="1"/>
</dbReference>
<keyword evidence="7" id="KW-0433">Leucine-rich repeat</keyword>
<comment type="catalytic activity">
    <reaction evidence="20">
        <text>L-seryl-[protein] + ATP = O-phospho-L-seryl-[protein] + ADP + H(+)</text>
        <dbReference type="Rhea" id="RHEA:17989"/>
        <dbReference type="Rhea" id="RHEA-COMP:9863"/>
        <dbReference type="Rhea" id="RHEA-COMP:11604"/>
        <dbReference type="ChEBI" id="CHEBI:15378"/>
        <dbReference type="ChEBI" id="CHEBI:29999"/>
        <dbReference type="ChEBI" id="CHEBI:30616"/>
        <dbReference type="ChEBI" id="CHEBI:83421"/>
        <dbReference type="ChEBI" id="CHEBI:456216"/>
        <dbReference type="EC" id="2.7.11.1"/>
    </reaction>
</comment>
<dbReference type="EC" id="2.7.11.1" evidence="3"/>
<keyword evidence="8" id="KW-0808">Transferase</keyword>
<evidence type="ECO:0000256" key="16">
    <source>
        <dbReference type="ARBA" id="ARBA00023136"/>
    </source>
</evidence>
<reference evidence="25 26" key="1">
    <citation type="submission" date="2019-09" db="EMBL/GenBank/DDBJ databases">
        <authorList>
            <person name="Ou C."/>
        </authorList>
    </citation>
    <scope>NUCLEOTIDE SEQUENCE [LARGE SCALE GENOMIC DNA]</scope>
    <source>
        <strain evidence="25">S2</strain>
        <tissue evidence="25">Leaf</tissue>
    </source>
</reference>
<reference evidence="26" key="2">
    <citation type="submission" date="2019-10" db="EMBL/GenBank/DDBJ databases">
        <title>A de novo genome assembly of a pear dwarfing rootstock.</title>
        <authorList>
            <person name="Wang F."/>
            <person name="Wang J."/>
            <person name="Li S."/>
            <person name="Zhang Y."/>
            <person name="Fang M."/>
            <person name="Ma L."/>
            <person name="Zhao Y."/>
            <person name="Jiang S."/>
        </authorList>
    </citation>
    <scope>NUCLEOTIDE SEQUENCE [LARGE SCALE GENOMIC DNA]</scope>
</reference>
<dbReference type="FunFam" id="3.80.10.10:FF:000565">
    <property type="entry name" value="Leucine-rich repeat receptor-like kinase protein FLORAL ORGAN NUMBER1"/>
    <property type="match status" value="1"/>
</dbReference>
<dbReference type="SUPFAM" id="SSF56112">
    <property type="entry name" value="Protein kinase-like (PK-like)"/>
    <property type="match status" value="1"/>
</dbReference>
<dbReference type="InterPro" id="IPR017441">
    <property type="entry name" value="Protein_kinase_ATP_BS"/>
</dbReference>
<dbReference type="EMBL" id="SMOL01000231">
    <property type="protein sequence ID" value="KAB2621920.1"/>
    <property type="molecule type" value="Genomic_DNA"/>
</dbReference>
<keyword evidence="13 25" id="KW-0418">Kinase</keyword>
<comment type="similarity">
    <text evidence="2">Belongs to the protein kinase superfamily. Ser/Thr protein kinase family.</text>
</comment>
<keyword evidence="16 22" id="KW-0472">Membrane</keyword>
<evidence type="ECO:0000256" key="10">
    <source>
        <dbReference type="ARBA" id="ARBA00022729"/>
    </source>
</evidence>
<keyword evidence="17 25" id="KW-0675">Receptor</keyword>
<evidence type="ECO:0000256" key="23">
    <source>
        <dbReference type="SAM" id="SignalP"/>
    </source>
</evidence>
<reference evidence="25 26" key="3">
    <citation type="submission" date="2019-11" db="EMBL/GenBank/DDBJ databases">
        <title>A de novo genome assembly of a pear dwarfing rootstock.</title>
        <authorList>
            <person name="Wang F."/>
            <person name="Wang J."/>
            <person name="Li S."/>
            <person name="Zhang Y."/>
            <person name="Fang M."/>
            <person name="Ma L."/>
            <person name="Zhao Y."/>
            <person name="Jiang S."/>
        </authorList>
    </citation>
    <scope>NUCLEOTIDE SEQUENCE [LARGE SCALE GENOMIC DNA]</scope>
    <source>
        <strain evidence="25">S2</strain>
        <tissue evidence="25">Leaf</tissue>
    </source>
</reference>
<dbReference type="GO" id="GO:0005886">
    <property type="term" value="C:plasma membrane"/>
    <property type="evidence" value="ECO:0007669"/>
    <property type="project" value="UniProtKB-SubCell"/>
</dbReference>
<evidence type="ECO:0000256" key="5">
    <source>
        <dbReference type="ARBA" id="ARBA00022527"/>
    </source>
</evidence>
<evidence type="ECO:0000256" key="14">
    <source>
        <dbReference type="ARBA" id="ARBA00022840"/>
    </source>
</evidence>
<dbReference type="Gene3D" id="3.80.10.10">
    <property type="entry name" value="Ribonuclease Inhibitor"/>
    <property type="match status" value="4"/>
</dbReference>
<dbReference type="PROSITE" id="PS00107">
    <property type="entry name" value="PROTEIN_KINASE_ATP"/>
    <property type="match status" value="1"/>
</dbReference>
<dbReference type="InterPro" id="IPR011009">
    <property type="entry name" value="Kinase-like_dom_sf"/>
</dbReference>
<feature type="chain" id="PRO_5024333440" description="non-specific serine/threonine protein kinase" evidence="23">
    <location>
        <begin position="33"/>
        <end position="1062"/>
    </location>
</feature>
<dbReference type="FunFam" id="3.80.10.10:FF:000095">
    <property type="entry name" value="LRR receptor-like serine/threonine-protein kinase GSO1"/>
    <property type="match status" value="1"/>
</dbReference>
<dbReference type="InterPro" id="IPR001611">
    <property type="entry name" value="Leu-rich_rpt"/>
</dbReference>
<evidence type="ECO:0000313" key="25">
    <source>
        <dbReference type="EMBL" id="KAB2621920.1"/>
    </source>
</evidence>
<organism evidence="25 26">
    <name type="scientific">Pyrus ussuriensis x Pyrus communis</name>
    <dbReference type="NCBI Taxonomy" id="2448454"/>
    <lineage>
        <taxon>Eukaryota</taxon>
        <taxon>Viridiplantae</taxon>
        <taxon>Streptophyta</taxon>
        <taxon>Embryophyta</taxon>
        <taxon>Tracheophyta</taxon>
        <taxon>Spermatophyta</taxon>
        <taxon>Magnoliopsida</taxon>
        <taxon>eudicotyledons</taxon>
        <taxon>Gunneridae</taxon>
        <taxon>Pentapetalae</taxon>
        <taxon>rosids</taxon>
        <taxon>fabids</taxon>
        <taxon>Rosales</taxon>
        <taxon>Rosaceae</taxon>
        <taxon>Amygdaloideae</taxon>
        <taxon>Maleae</taxon>
        <taxon>Pyrus</taxon>
    </lineage>
</organism>
<dbReference type="InterPro" id="IPR001245">
    <property type="entry name" value="Ser-Thr/Tyr_kinase_cat_dom"/>
</dbReference>
<dbReference type="InterPro" id="IPR051809">
    <property type="entry name" value="Plant_receptor-like_S/T_kinase"/>
</dbReference>
<evidence type="ECO:0000256" key="20">
    <source>
        <dbReference type="ARBA" id="ARBA00048679"/>
    </source>
</evidence>
<evidence type="ECO:0000256" key="8">
    <source>
        <dbReference type="ARBA" id="ARBA00022679"/>
    </source>
</evidence>
<evidence type="ECO:0000256" key="7">
    <source>
        <dbReference type="ARBA" id="ARBA00022614"/>
    </source>
</evidence>
<evidence type="ECO:0000256" key="9">
    <source>
        <dbReference type="ARBA" id="ARBA00022692"/>
    </source>
</evidence>
<keyword evidence="6" id="KW-0597">Phosphoprotein</keyword>
<keyword evidence="14 21" id="KW-0067">ATP-binding</keyword>
<evidence type="ECO:0000256" key="18">
    <source>
        <dbReference type="ARBA" id="ARBA00023180"/>
    </source>
</evidence>
<evidence type="ECO:0000256" key="1">
    <source>
        <dbReference type="ARBA" id="ARBA00004162"/>
    </source>
</evidence>
<dbReference type="FunFam" id="1.10.510.10:FF:000358">
    <property type="entry name" value="Putative leucine-rich repeat receptor-like serine/threonine-protein kinase"/>
    <property type="match status" value="1"/>
</dbReference>
<evidence type="ECO:0000256" key="4">
    <source>
        <dbReference type="ARBA" id="ARBA00022475"/>
    </source>
</evidence>
<dbReference type="GO" id="GO:0004674">
    <property type="term" value="F:protein serine/threonine kinase activity"/>
    <property type="evidence" value="ECO:0007669"/>
    <property type="project" value="UniProtKB-KW"/>
</dbReference>
<keyword evidence="12 21" id="KW-0547">Nucleotide-binding</keyword>
<dbReference type="PROSITE" id="PS51450">
    <property type="entry name" value="LRR"/>
    <property type="match status" value="1"/>
</dbReference>
<keyword evidence="4" id="KW-1003">Cell membrane</keyword>
<evidence type="ECO:0000256" key="21">
    <source>
        <dbReference type="PROSITE-ProRule" id="PRU10141"/>
    </source>
</evidence>
<keyword evidence="18" id="KW-0325">Glycoprotein</keyword>
<dbReference type="Pfam" id="PF00560">
    <property type="entry name" value="LRR_1"/>
    <property type="match status" value="3"/>
</dbReference>
<dbReference type="InterPro" id="IPR032675">
    <property type="entry name" value="LRR_dom_sf"/>
</dbReference>
<keyword evidence="10 23" id="KW-0732">Signal</keyword>
<dbReference type="InterPro" id="IPR008271">
    <property type="entry name" value="Ser/Thr_kinase_AS"/>
</dbReference>
<dbReference type="OrthoDB" id="676979at2759"/>
<evidence type="ECO:0000256" key="3">
    <source>
        <dbReference type="ARBA" id="ARBA00012513"/>
    </source>
</evidence>
<evidence type="ECO:0000313" key="26">
    <source>
        <dbReference type="Proteomes" id="UP000327157"/>
    </source>
</evidence>
<dbReference type="PROSITE" id="PS50011">
    <property type="entry name" value="PROTEIN_KINASE_DOM"/>
    <property type="match status" value="1"/>
</dbReference>
<keyword evidence="11" id="KW-0677">Repeat</keyword>
<dbReference type="InterPro" id="IPR003591">
    <property type="entry name" value="Leu-rich_rpt_typical-subtyp"/>
</dbReference>
<keyword evidence="15 22" id="KW-1133">Transmembrane helix</keyword>
<evidence type="ECO:0000256" key="6">
    <source>
        <dbReference type="ARBA" id="ARBA00022553"/>
    </source>
</evidence>
<comment type="catalytic activity">
    <reaction evidence="19">
        <text>L-threonyl-[protein] + ATP = O-phospho-L-threonyl-[protein] + ADP + H(+)</text>
        <dbReference type="Rhea" id="RHEA:46608"/>
        <dbReference type="Rhea" id="RHEA-COMP:11060"/>
        <dbReference type="Rhea" id="RHEA-COMP:11605"/>
        <dbReference type="ChEBI" id="CHEBI:15378"/>
        <dbReference type="ChEBI" id="CHEBI:30013"/>
        <dbReference type="ChEBI" id="CHEBI:30616"/>
        <dbReference type="ChEBI" id="CHEBI:61977"/>
        <dbReference type="ChEBI" id="CHEBI:456216"/>
        <dbReference type="EC" id="2.7.11.1"/>
    </reaction>
</comment>
<dbReference type="AlphaFoldDB" id="A0A5N5H914"/>
<evidence type="ECO:0000259" key="24">
    <source>
        <dbReference type="PROSITE" id="PS50011"/>
    </source>
</evidence>
<comment type="subcellular location">
    <subcellularLocation>
        <location evidence="1">Cell membrane</location>
        <topology evidence="1">Single-pass membrane protein</topology>
    </subcellularLocation>
</comment>
<evidence type="ECO:0000256" key="11">
    <source>
        <dbReference type="ARBA" id="ARBA00022737"/>
    </source>
</evidence>
<dbReference type="Pfam" id="PF13855">
    <property type="entry name" value="LRR_8"/>
    <property type="match status" value="2"/>
</dbReference>
<dbReference type="Pfam" id="PF07714">
    <property type="entry name" value="PK_Tyr_Ser-Thr"/>
    <property type="match status" value="1"/>
</dbReference>
<dbReference type="FunFam" id="3.80.10.10:FF:000317">
    <property type="entry name" value="Inactive leucine-rich repeat receptor-like protein kinase"/>
    <property type="match status" value="1"/>
</dbReference>
<comment type="caution">
    <text evidence="25">The sequence shown here is derived from an EMBL/GenBank/DDBJ whole genome shotgun (WGS) entry which is preliminary data.</text>
</comment>
<sequence length="1062" mass="117046">MDHSCTNCKLVLFKFLHAFFLLCMSTCLESTALRSLTLLGNECDRLALLDFKKRITADPLDVMSSWNHSIHFCSWVGVSCHRSTKRVLMLNLESQKLVGFIPPSVGNLTYLTGINLGANNFHGEIPPEMGRLQSLQYLNLSYNSFRGVIPTNLSQCTQLKVLDLQDNRIKGSIPNQLSSLLNLKYLLLYGNSLIETIPPWIGNFSSLRFLYLGSNNLQGSIPNELGHITGLVEFIVELNNLSGMVPSSIYNVSSIQIFSVAVNQLHGELPPNLGTMLPDLVEFYCNENKFTGNIPISLSNASRLQILEFSVNGLSGTVPGESVGSLQSLLRLTMEFNQLGNRKVGDLSFLSFLANCTSLELLALSDNNFGGGIPRSIANLSTQLNYLTLGGNFIHGSLPNDIGNLINLTALHLENNHLDGSVPHEIGKLEKLEELYLGSNEFSGSIPSSLGNMTSLLNLHMEFNRFEGNIPPSLGNYRNILDLNISSNNLTGTIPKTLMELSTLSVSLDLSDNYLTGSLPLQVGDLVHLTELNVLRNNLSGEIPSNLGSCASLERLYLQGNKFEGTIPQSLKDLKGLERLDISSNNLSGQIPEFIGKLGALNYLNLSYNDFEGELPKKGVFANVSGVSILGNHRLCGGIPQLHLPPCSPKKHHSSRGLHSPKVVIPIACVLGIIIALSCFFGACSKLKKSRDRLATSRSYKDWKLGVSYSQLVESTNGFSVDNLIGLGSFGSVYKGVIPSDGTVVAVKVLNLQQQGASKSFIDECKALRSIRHRNLLKIITACSSIDNQGKDFKSLVFEYMANGSLDLMLYPRYEEESPSKRMSFMQRLNIAIDVASALDYLHHHCETAIIHCDLKPTNVLLDEDMVAHVGDFGLARFLFETSDDPSFSQTMSSQLKGSIGYIPPEYGTGGHVSILGDVYSYGILLLEMFTGKMPTDDMFKGSLSIYQFVAMAWPGHVMDIVDHSIILDLEVDGDDNDDTVRERTPSRRNNCGPVKAKKLKECLVSMMHIGLSCCAMSPRERMPMDDVVRKMSAIRDSYLNVEEDLRRTKYAAQRRKDMIIH</sequence>
<feature type="domain" description="Protein kinase" evidence="24">
    <location>
        <begin position="719"/>
        <end position="1040"/>
    </location>
</feature>
<dbReference type="PROSITE" id="PS00108">
    <property type="entry name" value="PROTEIN_KINASE_ST"/>
    <property type="match status" value="1"/>
</dbReference>
<evidence type="ECO:0000256" key="2">
    <source>
        <dbReference type="ARBA" id="ARBA00008684"/>
    </source>
</evidence>
<evidence type="ECO:0000256" key="22">
    <source>
        <dbReference type="SAM" id="Phobius"/>
    </source>
</evidence>
<dbReference type="InterPro" id="IPR013210">
    <property type="entry name" value="LRR_N_plant-typ"/>
</dbReference>
<dbReference type="Pfam" id="PF08263">
    <property type="entry name" value="LRRNT_2"/>
    <property type="match status" value="1"/>
</dbReference>